<evidence type="ECO:0000313" key="4">
    <source>
        <dbReference type="EMBL" id="OFE12907.1"/>
    </source>
</evidence>
<comment type="caution">
    <text evidence="4">The sequence shown here is derived from an EMBL/GenBank/DDBJ whole genome shotgun (WGS) entry which is preliminary data.</text>
</comment>
<protein>
    <recommendedName>
        <fullName evidence="3">Rhodanese domain-containing protein</fullName>
    </recommendedName>
</protein>
<dbReference type="InterPro" id="IPR001763">
    <property type="entry name" value="Rhodanese-like_dom"/>
</dbReference>
<dbReference type="EMBL" id="MASR01000001">
    <property type="protein sequence ID" value="OFE12907.1"/>
    <property type="molecule type" value="Genomic_DNA"/>
</dbReference>
<feature type="transmembrane region" description="Helical" evidence="2">
    <location>
        <begin position="7"/>
        <end position="27"/>
    </location>
</feature>
<dbReference type="Proteomes" id="UP000175669">
    <property type="component" value="Unassembled WGS sequence"/>
</dbReference>
<dbReference type="SMART" id="SM00450">
    <property type="entry name" value="RHOD"/>
    <property type="match status" value="1"/>
</dbReference>
<keyword evidence="2" id="KW-1133">Transmembrane helix</keyword>
<accession>A0A1E8CKW4</accession>
<dbReference type="PROSITE" id="PS50206">
    <property type="entry name" value="RHODANESE_3"/>
    <property type="match status" value="1"/>
</dbReference>
<sequence length="229" mass="24452">MEQYLEFIGNNLVLVGIWIALALALIFHRSKTGAQAVGPQQAVMMINRNDAVVLDIREKKDYDTGHIVDSVHIPHTKLGAQVAGPDKELEKMKSRPIIVVCKMGQHSGDACKILRSAGFDQVVKLRGGMAEWRAQNLPLIQKAEKSKGADKKGADKKAGKKAAKPRPRKGDKATANSAPELAPVADPLAGPAVSASDEAGSVAPEASQPEDGRTAEAPAGQEEVRQDNR</sequence>
<dbReference type="OrthoDB" id="9808735at2"/>
<keyword evidence="5" id="KW-1185">Reference proteome</keyword>
<dbReference type="Pfam" id="PF00581">
    <property type="entry name" value="Rhodanese"/>
    <property type="match status" value="1"/>
</dbReference>
<evidence type="ECO:0000256" key="2">
    <source>
        <dbReference type="SAM" id="Phobius"/>
    </source>
</evidence>
<evidence type="ECO:0000313" key="5">
    <source>
        <dbReference type="Proteomes" id="UP000175669"/>
    </source>
</evidence>
<feature type="compositionally biased region" description="Basic and acidic residues" evidence="1">
    <location>
        <begin position="142"/>
        <end position="157"/>
    </location>
</feature>
<dbReference type="PANTHER" id="PTHR43031">
    <property type="entry name" value="FAD-DEPENDENT OXIDOREDUCTASE"/>
    <property type="match status" value="1"/>
</dbReference>
<name>A0A1E8CKW4_9GAMM</name>
<organism evidence="4 5">
    <name type="scientific">Pseudohongiella acticola</name>
    <dbReference type="NCBI Taxonomy" id="1524254"/>
    <lineage>
        <taxon>Bacteria</taxon>
        <taxon>Pseudomonadati</taxon>
        <taxon>Pseudomonadota</taxon>
        <taxon>Gammaproteobacteria</taxon>
        <taxon>Pseudomonadales</taxon>
        <taxon>Pseudohongiellaceae</taxon>
        <taxon>Pseudohongiella</taxon>
    </lineage>
</organism>
<keyword evidence="2" id="KW-0812">Transmembrane</keyword>
<evidence type="ECO:0000256" key="1">
    <source>
        <dbReference type="SAM" id="MobiDB-lite"/>
    </source>
</evidence>
<dbReference type="AlphaFoldDB" id="A0A1E8CKW4"/>
<keyword evidence="2" id="KW-0472">Membrane</keyword>
<dbReference type="InterPro" id="IPR050229">
    <property type="entry name" value="GlpE_sulfurtransferase"/>
</dbReference>
<feature type="compositionally biased region" description="Basic residues" evidence="1">
    <location>
        <begin position="158"/>
        <end position="169"/>
    </location>
</feature>
<feature type="region of interest" description="Disordered" evidence="1">
    <location>
        <begin position="141"/>
        <end position="229"/>
    </location>
</feature>
<dbReference type="InterPro" id="IPR036873">
    <property type="entry name" value="Rhodanese-like_dom_sf"/>
</dbReference>
<dbReference type="SUPFAM" id="SSF52821">
    <property type="entry name" value="Rhodanese/Cell cycle control phosphatase"/>
    <property type="match status" value="1"/>
</dbReference>
<dbReference type="RefSeq" id="WP_070116516.1">
    <property type="nucleotide sequence ID" value="NZ_MASR01000001.1"/>
</dbReference>
<reference evidence="5" key="1">
    <citation type="submission" date="2016-07" db="EMBL/GenBank/DDBJ databases">
        <authorList>
            <person name="Florea S."/>
            <person name="Webb J.S."/>
            <person name="Jaromczyk J."/>
            <person name="Schardl C.L."/>
        </authorList>
    </citation>
    <scope>NUCLEOTIDE SEQUENCE [LARGE SCALE GENOMIC DNA]</scope>
    <source>
        <strain evidence="5">KCTC 42131</strain>
    </source>
</reference>
<dbReference type="PANTHER" id="PTHR43031:SF18">
    <property type="entry name" value="RHODANESE-RELATED SULFURTRANSFERASES"/>
    <property type="match status" value="1"/>
</dbReference>
<dbReference type="CDD" id="cd00158">
    <property type="entry name" value="RHOD"/>
    <property type="match status" value="1"/>
</dbReference>
<proteinExistence type="predicted"/>
<dbReference type="STRING" id="1524254.PHACT_06925"/>
<dbReference type="Gene3D" id="3.40.250.10">
    <property type="entry name" value="Rhodanese-like domain"/>
    <property type="match status" value="1"/>
</dbReference>
<feature type="domain" description="Rhodanese" evidence="3">
    <location>
        <begin position="47"/>
        <end position="141"/>
    </location>
</feature>
<evidence type="ECO:0000259" key="3">
    <source>
        <dbReference type="PROSITE" id="PS50206"/>
    </source>
</evidence>
<gene>
    <name evidence="4" type="ORF">PHACT_06925</name>
</gene>